<dbReference type="PANTHER" id="PTHR43046:SF14">
    <property type="entry name" value="MUTT_NUDIX FAMILY PROTEIN"/>
    <property type="match status" value="1"/>
</dbReference>
<dbReference type="InterPro" id="IPR000086">
    <property type="entry name" value="NUDIX_hydrolase_dom"/>
</dbReference>
<evidence type="ECO:0000256" key="3">
    <source>
        <dbReference type="ARBA" id="ARBA00022801"/>
    </source>
</evidence>
<evidence type="ECO:0000256" key="4">
    <source>
        <dbReference type="RuleBase" id="RU003476"/>
    </source>
</evidence>
<dbReference type="InterPro" id="IPR015797">
    <property type="entry name" value="NUDIX_hydrolase-like_dom_sf"/>
</dbReference>
<dbReference type="Proteomes" id="UP001596157">
    <property type="component" value="Unassembled WGS sequence"/>
</dbReference>
<dbReference type="GO" id="GO:0016787">
    <property type="term" value="F:hydrolase activity"/>
    <property type="evidence" value="ECO:0007669"/>
    <property type="project" value="UniProtKB-KW"/>
</dbReference>
<gene>
    <name evidence="6" type="ORF">ACFPM7_09715</name>
</gene>
<dbReference type="PANTHER" id="PTHR43046">
    <property type="entry name" value="GDP-MANNOSE MANNOSYL HYDROLASE"/>
    <property type="match status" value="1"/>
</dbReference>
<comment type="similarity">
    <text evidence="2 4">Belongs to the Nudix hydrolase family.</text>
</comment>
<evidence type="ECO:0000256" key="1">
    <source>
        <dbReference type="ARBA" id="ARBA00001946"/>
    </source>
</evidence>
<feature type="domain" description="Nudix hydrolase" evidence="5">
    <location>
        <begin position="7"/>
        <end position="138"/>
    </location>
</feature>
<protein>
    <submittedName>
        <fullName evidence="6">NUDIX hydrolase</fullName>
    </submittedName>
</protein>
<dbReference type="Pfam" id="PF00293">
    <property type="entry name" value="NUDIX"/>
    <property type="match status" value="1"/>
</dbReference>
<sequence length="140" mass="14965">MSSGEYRVIRCVGGVVRDDSGRVLLIRRAHEPGSGLWSLPGGKVESGETDAEALSRELREETGLSATVGAFIGAVERPAPSGVFDIHDYACSVTGGELRAGDDATDVRWVDLATFTTMERSGQLVDELATTLQSWGQLPR</sequence>
<comment type="caution">
    <text evidence="6">The sequence shown here is derived from an EMBL/GenBank/DDBJ whole genome shotgun (WGS) entry which is preliminary data.</text>
</comment>
<keyword evidence="3 4" id="KW-0378">Hydrolase</keyword>
<dbReference type="InterPro" id="IPR020084">
    <property type="entry name" value="NUDIX_hydrolase_CS"/>
</dbReference>
<evidence type="ECO:0000259" key="5">
    <source>
        <dbReference type="PROSITE" id="PS51462"/>
    </source>
</evidence>
<dbReference type="CDD" id="cd04673">
    <property type="entry name" value="NUDIX_ADPRase"/>
    <property type="match status" value="1"/>
</dbReference>
<dbReference type="EMBL" id="JBHSKF010000003">
    <property type="protein sequence ID" value="MFC5287326.1"/>
    <property type="molecule type" value="Genomic_DNA"/>
</dbReference>
<evidence type="ECO:0000313" key="6">
    <source>
        <dbReference type="EMBL" id="MFC5287326.1"/>
    </source>
</evidence>
<dbReference type="SUPFAM" id="SSF55811">
    <property type="entry name" value="Nudix"/>
    <property type="match status" value="1"/>
</dbReference>
<proteinExistence type="inferred from homology"/>
<dbReference type="PROSITE" id="PS00893">
    <property type="entry name" value="NUDIX_BOX"/>
    <property type="match status" value="1"/>
</dbReference>
<dbReference type="RefSeq" id="WP_378246130.1">
    <property type="nucleotide sequence ID" value="NZ_JBHSKF010000003.1"/>
</dbReference>
<organism evidence="6 7">
    <name type="scientific">Actinokineospora guangxiensis</name>
    <dbReference type="NCBI Taxonomy" id="1490288"/>
    <lineage>
        <taxon>Bacteria</taxon>
        <taxon>Bacillati</taxon>
        <taxon>Actinomycetota</taxon>
        <taxon>Actinomycetes</taxon>
        <taxon>Pseudonocardiales</taxon>
        <taxon>Pseudonocardiaceae</taxon>
        <taxon>Actinokineospora</taxon>
    </lineage>
</organism>
<accession>A0ABW0EMG4</accession>
<evidence type="ECO:0000313" key="7">
    <source>
        <dbReference type="Proteomes" id="UP001596157"/>
    </source>
</evidence>
<name>A0ABW0EMG4_9PSEU</name>
<comment type="cofactor">
    <cofactor evidence="1">
        <name>Mg(2+)</name>
        <dbReference type="ChEBI" id="CHEBI:18420"/>
    </cofactor>
</comment>
<dbReference type="Gene3D" id="3.90.79.10">
    <property type="entry name" value="Nucleoside Triphosphate Pyrophosphohydrolase"/>
    <property type="match status" value="1"/>
</dbReference>
<evidence type="ECO:0000256" key="2">
    <source>
        <dbReference type="ARBA" id="ARBA00005582"/>
    </source>
</evidence>
<dbReference type="InterPro" id="IPR020476">
    <property type="entry name" value="Nudix_hydrolase"/>
</dbReference>
<dbReference type="PROSITE" id="PS51462">
    <property type="entry name" value="NUDIX"/>
    <property type="match status" value="1"/>
</dbReference>
<keyword evidence="7" id="KW-1185">Reference proteome</keyword>
<dbReference type="PRINTS" id="PR00502">
    <property type="entry name" value="NUDIXFAMILY"/>
</dbReference>
<reference evidence="7" key="1">
    <citation type="journal article" date="2019" name="Int. J. Syst. Evol. Microbiol.">
        <title>The Global Catalogue of Microorganisms (GCM) 10K type strain sequencing project: providing services to taxonomists for standard genome sequencing and annotation.</title>
        <authorList>
            <consortium name="The Broad Institute Genomics Platform"/>
            <consortium name="The Broad Institute Genome Sequencing Center for Infectious Disease"/>
            <person name="Wu L."/>
            <person name="Ma J."/>
        </authorList>
    </citation>
    <scope>NUCLEOTIDE SEQUENCE [LARGE SCALE GENOMIC DNA]</scope>
    <source>
        <strain evidence="7">CCUG 59778</strain>
    </source>
</reference>